<dbReference type="PANTHER" id="PTHR28586:SF1">
    <property type="entry name" value="PROTEIN PAXX"/>
    <property type="match status" value="1"/>
</dbReference>
<dbReference type="GO" id="GO:0035861">
    <property type="term" value="C:site of double-strand break"/>
    <property type="evidence" value="ECO:0007669"/>
    <property type="project" value="TreeGrafter"/>
</dbReference>
<accession>A0AAY4BAJ5</accession>
<dbReference type="Proteomes" id="UP000694580">
    <property type="component" value="Chromosome 11"/>
</dbReference>
<dbReference type="Pfam" id="PF15384">
    <property type="entry name" value="PAXX"/>
    <property type="match status" value="1"/>
</dbReference>
<keyword evidence="3" id="KW-1185">Reference proteome</keyword>
<dbReference type="GeneTree" id="ENSGT00390000000543"/>
<protein>
    <submittedName>
        <fullName evidence="2">Uncharacterized protein</fullName>
    </submittedName>
</protein>
<dbReference type="InterPro" id="IPR027873">
    <property type="entry name" value="PAXX"/>
</dbReference>
<dbReference type="GO" id="GO:0006303">
    <property type="term" value="P:double-strand break repair via nonhomologous end joining"/>
    <property type="evidence" value="ECO:0007669"/>
    <property type="project" value="InterPro"/>
</dbReference>
<dbReference type="GeneID" id="114799985"/>
<evidence type="ECO:0000256" key="1">
    <source>
        <dbReference type="SAM" id="MobiDB-lite"/>
    </source>
</evidence>
<dbReference type="RefSeq" id="XP_028852850.1">
    <property type="nucleotide sequence ID" value="XM_028997017.1"/>
</dbReference>
<proteinExistence type="predicted"/>
<gene>
    <name evidence="2" type="primary">PAXX</name>
</gene>
<dbReference type="AlphaFoldDB" id="A0AAY4BAJ5"/>
<evidence type="ECO:0000313" key="2">
    <source>
        <dbReference type="Ensembl" id="ENSDCDP00010016896.1"/>
    </source>
</evidence>
<name>A0AAY4BAJ5_9TELE</name>
<dbReference type="Ensembl" id="ENSDCDT00010017922.1">
    <property type="protein sequence ID" value="ENSDCDP00010016896.1"/>
    <property type="gene ID" value="ENSDCDG00010007763.1"/>
</dbReference>
<organism evidence="2 3">
    <name type="scientific">Denticeps clupeoides</name>
    <name type="common">denticle herring</name>
    <dbReference type="NCBI Taxonomy" id="299321"/>
    <lineage>
        <taxon>Eukaryota</taxon>
        <taxon>Metazoa</taxon>
        <taxon>Chordata</taxon>
        <taxon>Craniata</taxon>
        <taxon>Vertebrata</taxon>
        <taxon>Euteleostomi</taxon>
        <taxon>Actinopterygii</taxon>
        <taxon>Neopterygii</taxon>
        <taxon>Teleostei</taxon>
        <taxon>Clupei</taxon>
        <taxon>Clupeiformes</taxon>
        <taxon>Denticipitoidei</taxon>
        <taxon>Denticipitidae</taxon>
        <taxon>Denticeps</taxon>
    </lineage>
</organism>
<dbReference type="PANTHER" id="PTHR28586">
    <property type="entry name" value="PROTEIN PAXX"/>
    <property type="match status" value="1"/>
</dbReference>
<feature type="region of interest" description="Disordered" evidence="1">
    <location>
        <begin position="138"/>
        <end position="203"/>
    </location>
</feature>
<reference evidence="2" key="3">
    <citation type="submission" date="2025-09" db="UniProtKB">
        <authorList>
            <consortium name="Ensembl"/>
        </authorList>
    </citation>
    <scope>IDENTIFICATION</scope>
</reference>
<dbReference type="GO" id="GO:0005634">
    <property type="term" value="C:nucleus"/>
    <property type="evidence" value="ECO:0007669"/>
    <property type="project" value="TreeGrafter"/>
</dbReference>
<evidence type="ECO:0000313" key="3">
    <source>
        <dbReference type="Proteomes" id="UP000694580"/>
    </source>
</evidence>
<sequence length="203" mass="22260">MDPSGALVKQCYCTLLDKADGSKYLCYTKATSDGLSIGLTNAIDLWSTHLSQEAQKQFRGQYFLKSTEDYVMKIRSSCRSGSAYVSVEEEKAVFHLGPGPEDMTVTLLKLGDADRSPELRELLFGMADSLTRLDREAQVPLHQASPGKSPFKKSCEFEPRMQQSSRGSTVAARKRLPGDSLINPGSRKKQPATGVAFDDADEA</sequence>
<dbReference type="InterPro" id="IPR054134">
    <property type="entry name" value="PAXX_N"/>
</dbReference>
<reference evidence="2" key="2">
    <citation type="submission" date="2025-08" db="UniProtKB">
        <authorList>
            <consortium name="Ensembl"/>
        </authorList>
    </citation>
    <scope>IDENTIFICATION</scope>
</reference>
<dbReference type="GO" id="GO:0070419">
    <property type="term" value="C:nonhomologous end joining complex"/>
    <property type="evidence" value="ECO:0007669"/>
    <property type="project" value="TreeGrafter"/>
</dbReference>
<reference evidence="2 3" key="1">
    <citation type="submission" date="2020-06" db="EMBL/GenBank/DDBJ databases">
        <authorList>
            <consortium name="Wellcome Sanger Institute Data Sharing"/>
        </authorList>
    </citation>
    <scope>NUCLEOTIDE SEQUENCE [LARGE SCALE GENOMIC DNA]</scope>
</reference>
<dbReference type="GO" id="GO:0060090">
    <property type="term" value="F:molecular adaptor activity"/>
    <property type="evidence" value="ECO:0007669"/>
    <property type="project" value="TreeGrafter"/>
</dbReference>
<dbReference type="CDD" id="cd22286">
    <property type="entry name" value="HD_PAXX_N"/>
    <property type="match status" value="1"/>
</dbReference>